<proteinExistence type="predicted"/>
<keyword evidence="2" id="KW-1185">Reference proteome</keyword>
<sequence>MYIQALIDYRHLHLTYDLGHLLKAESFPCSSKTASHMKNPVTAQDCALSIPEILSHIFDQLVVPITCLDDVKAANLRRTPYPVQYPGDELVIQPILLGDEVLTRRLTLRAAALSCRKFSGPALDALWQTMNTLFPLISILPSTNTSNILYVHLSQCSPATLDRFSMYADRIRTLTVEGTVSKNPKAIQVHHSAYCALRVSSSCSAEVGGLSRRIRLIVANLYTT</sequence>
<protein>
    <submittedName>
        <fullName evidence="1">Uncharacterized protein</fullName>
    </submittedName>
</protein>
<gene>
    <name evidence="1" type="ORF">BDN72DRAFT_846361</name>
</gene>
<dbReference type="Proteomes" id="UP000308600">
    <property type="component" value="Unassembled WGS sequence"/>
</dbReference>
<evidence type="ECO:0000313" key="1">
    <source>
        <dbReference type="EMBL" id="TFK64648.1"/>
    </source>
</evidence>
<name>A0ACD3AG61_9AGAR</name>
<accession>A0ACD3AG61</accession>
<evidence type="ECO:0000313" key="2">
    <source>
        <dbReference type="Proteomes" id="UP000308600"/>
    </source>
</evidence>
<organism evidence="1 2">
    <name type="scientific">Pluteus cervinus</name>
    <dbReference type="NCBI Taxonomy" id="181527"/>
    <lineage>
        <taxon>Eukaryota</taxon>
        <taxon>Fungi</taxon>
        <taxon>Dikarya</taxon>
        <taxon>Basidiomycota</taxon>
        <taxon>Agaricomycotina</taxon>
        <taxon>Agaricomycetes</taxon>
        <taxon>Agaricomycetidae</taxon>
        <taxon>Agaricales</taxon>
        <taxon>Pluteineae</taxon>
        <taxon>Pluteaceae</taxon>
        <taxon>Pluteus</taxon>
    </lineage>
</organism>
<reference evidence="1 2" key="1">
    <citation type="journal article" date="2019" name="Nat. Ecol. Evol.">
        <title>Megaphylogeny resolves global patterns of mushroom evolution.</title>
        <authorList>
            <person name="Varga T."/>
            <person name="Krizsan K."/>
            <person name="Foldi C."/>
            <person name="Dima B."/>
            <person name="Sanchez-Garcia M."/>
            <person name="Sanchez-Ramirez S."/>
            <person name="Szollosi G.J."/>
            <person name="Szarkandi J.G."/>
            <person name="Papp V."/>
            <person name="Albert L."/>
            <person name="Andreopoulos W."/>
            <person name="Angelini C."/>
            <person name="Antonin V."/>
            <person name="Barry K.W."/>
            <person name="Bougher N.L."/>
            <person name="Buchanan P."/>
            <person name="Buyck B."/>
            <person name="Bense V."/>
            <person name="Catcheside P."/>
            <person name="Chovatia M."/>
            <person name="Cooper J."/>
            <person name="Damon W."/>
            <person name="Desjardin D."/>
            <person name="Finy P."/>
            <person name="Geml J."/>
            <person name="Haridas S."/>
            <person name="Hughes K."/>
            <person name="Justo A."/>
            <person name="Karasinski D."/>
            <person name="Kautmanova I."/>
            <person name="Kiss B."/>
            <person name="Kocsube S."/>
            <person name="Kotiranta H."/>
            <person name="LaButti K.M."/>
            <person name="Lechner B.E."/>
            <person name="Liimatainen K."/>
            <person name="Lipzen A."/>
            <person name="Lukacs Z."/>
            <person name="Mihaltcheva S."/>
            <person name="Morgado L.N."/>
            <person name="Niskanen T."/>
            <person name="Noordeloos M.E."/>
            <person name="Ohm R.A."/>
            <person name="Ortiz-Santana B."/>
            <person name="Ovrebo C."/>
            <person name="Racz N."/>
            <person name="Riley R."/>
            <person name="Savchenko A."/>
            <person name="Shiryaev A."/>
            <person name="Soop K."/>
            <person name="Spirin V."/>
            <person name="Szebenyi C."/>
            <person name="Tomsovsky M."/>
            <person name="Tulloss R.E."/>
            <person name="Uehling J."/>
            <person name="Grigoriev I.V."/>
            <person name="Vagvolgyi C."/>
            <person name="Papp T."/>
            <person name="Martin F.M."/>
            <person name="Miettinen O."/>
            <person name="Hibbett D.S."/>
            <person name="Nagy L.G."/>
        </authorList>
    </citation>
    <scope>NUCLEOTIDE SEQUENCE [LARGE SCALE GENOMIC DNA]</scope>
    <source>
        <strain evidence="1 2">NL-1719</strain>
    </source>
</reference>
<dbReference type="EMBL" id="ML208466">
    <property type="protein sequence ID" value="TFK64648.1"/>
    <property type="molecule type" value="Genomic_DNA"/>
</dbReference>